<evidence type="ECO:0000313" key="2">
    <source>
        <dbReference type="Proteomes" id="UP000318470"/>
    </source>
</evidence>
<proteinExistence type="predicted"/>
<dbReference type="KEGG" id="vg:55616202"/>
<organism evidence="1 2">
    <name type="scientific">Vibrio phage VAP7</name>
    <dbReference type="NCBI Taxonomy" id="2584487"/>
    <lineage>
        <taxon>Viruses</taxon>
        <taxon>Duplodnaviria</taxon>
        <taxon>Heunggongvirae</taxon>
        <taxon>Uroviricota</taxon>
        <taxon>Caudoviricetes</taxon>
        <taxon>Pantevenvirales</taxon>
        <taxon>Ackermannviridae</taxon>
        <taxon>Vapseptimavirus</taxon>
        <taxon>Vapseptimavirus VAP7</taxon>
    </lineage>
</organism>
<sequence length="220" mass="24623">MAILGRKTYAGVGSRKAPEWACKKLSLLAYVLASEGYICNSGLAPQSDEAFYWGIKAYCDEMKADLDKLYKGFIPWNGFMKKWYFHMPGVTLIQDPTLIDKATAIAKHHMSQSHWDACTEQAQQLHSRNSFQMYGEKLNKRVGFVACWAPPTGKGDHVKGGTGQTVRIGIKEKMPIFNIATKDGLRWANAKIQKFLVRGGVFPKSLLEHVFVQPTNGQHA</sequence>
<name>A0A4Y5TWF0_9CAUD</name>
<protein>
    <submittedName>
        <fullName evidence="1">DprA-like protein</fullName>
    </submittedName>
</protein>
<dbReference type="RefSeq" id="YP_009845839.1">
    <property type="nucleotide sequence ID" value="NC_048765.1"/>
</dbReference>
<reference evidence="1 2" key="1">
    <citation type="submission" date="2019-04" db="EMBL/GenBank/DDBJ databases">
        <authorList>
            <person name="Gao M."/>
            <person name="Bai C."/>
            <person name="Tong Y."/>
            <person name="Xu X."/>
        </authorList>
    </citation>
    <scope>NUCLEOTIDE SEQUENCE [LARGE SCALE GENOMIC DNA]</scope>
    <source>
        <strain evidence="1 2">Vibrio alginolyticus VA1</strain>
    </source>
</reference>
<evidence type="ECO:0000313" key="1">
    <source>
        <dbReference type="EMBL" id="QDB73365.1"/>
    </source>
</evidence>
<dbReference type="GeneID" id="55616202"/>
<keyword evidence="2" id="KW-1185">Reference proteome</keyword>
<dbReference type="EMBL" id="MK795384">
    <property type="protein sequence ID" value="QDB73365.1"/>
    <property type="molecule type" value="Genomic_DNA"/>
</dbReference>
<accession>A0A4Y5TWF0</accession>
<dbReference type="Proteomes" id="UP000318470">
    <property type="component" value="Segment"/>
</dbReference>